<protein>
    <submittedName>
        <fullName evidence="7">MFS domain-containing protein</fullName>
    </submittedName>
</protein>
<reference evidence="5 6" key="2">
    <citation type="submission" date="2018-11" db="EMBL/GenBank/DDBJ databases">
        <authorList>
            <consortium name="Pathogen Informatics"/>
        </authorList>
    </citation>
    <scope>NUCLEOTIDE SEQUENCE [LARGE SCALE GENOMIC DNA]</scope>
</reference>
<feature type="transmembrane region" description="Helical" evidence="4">
    <location>
        <begin position="25"/>
        <end position="46"/>
    </location>
</feature>
<accession>A0A0R3SLJ4</accession>
<dbReference type="PANTHER" id="PTHR23121">
    <property type="entry name" value="SODIUM-DEPENDENT GLUCOSE TRANSPORTER 1"/>
    <property type="match status" value="1"/>
</dbReference>
<proteinExistence type="predicted"/>
<dbReference type="Proteomes" id="UP000274504">
    <property type="component" value="Unassembled WGS sequence"/>
</dbReference>
<gene>
    <name evidence="5" type="ORF">HDID_LOCUS5807</name>
</gene>
<feature type="transmembrane region" description="Helical" evidence="4">
    <location>
        <begin position="98"/>
        <end position="116"/>
    </location>
</feature>
<name>A0A0R3SLJ4_HYMDI</name>
<keyword evidence="1 4" id="KW-0812">Transmembrane</keyword>
<dbReference type="Gene3D" id="1.20.1250.20">
    <property type="entry name" value="MFS general substrate transporter like domains"/>
    <property type="match status" value="1"/>
</dbReference>
<dbReference type="OrthoDB" id="546893at2759"/>
<evidence type="ECO:0000256" key="3">
    <source>
        <dbReference type="ARBA" id="ARBA00023136"/>
    </source>
</evidence>
<dbReference type="SUPFAM" id="SSF103473">
    <property type="entry name" value="MFS general substrate transporter"/>
    <property type="match status" value="1"/>
</dbReference>
<dbReference type="WBParaSite" id="HDID_0000580901-mRNA-1">
    <property type="protein sequence ID" value="HDID_0000580901-mRNA-1"/>
    <property type="gene ID" value="HDID_0000580901"/>
</dbReference>
<dbReference type="AlphaFoldDB" id="A0A0R3SLJ4"/>
<keyword evidence="2 4" id="KW-1133">Transmembrane helix</keyword>
<evidence type="ECO:0000313" key="6">
    <source>
        <dbReference type="Proteomes" id="UP000274504"/>
    </source>
</evidence>
<keyword evidence="3 4" id="KW-0472">Membrane</keyword>
<dbReference type="EMBL" id="UYSG01003467">
    <property type="protein sequence ID" value="VDL58125.1"/>
    <property type="molecule type" value="Genomic_DNA"/>
</dbReference>
<dbReference type="PANTHER" id="PTHR23121:SF9">
    <property type="entry name" value="SODIUM-DEPENDENT GLUCOSE TRANSPORTER 1"/>
    <property type="match status" value="1"/>
</dbReference>
<sequence length="183" mass="20254">MNPISEVNFDEVAMESSHGKKGNNFLLNITKTLVLFLSWCCLGLYAEVLGPSLQTYINVTGTDSEEISRCFSMRELGMFFGSLAGAFFADRFVRYRHLTMAATLILGAVTIGAVPFCFDVPSLSATFFFSGCAHGAMTASELLNHYTIPLCYFSPQIKSQVYLQRLSATPLLILTRIRFNLSS</sequence>
<evidence type="ECO:0000313" key="5">
    <source>
        <dbReference type="EMBL" id="VDL58125.1"/>
    </source>
</evidence>
<evidence type="ECO:0000256" key="2">
    <source>
        <dbReference type="ARBA" id="ARBA00022989"/>
    </source>
</evidence>
<organism evidence="7">
    <name type="scientific">Hymenolepis diminuta</name>
    <name type="common">Rat tapeworm</name>
    <dbReference type="NCBI Taxonomy" id="6216"/>
    <lineage>
        <taxon>Eukaryota</taxon>
        <taxon>Metazoa</taxon>
        <taxon>Spiralia</taxon>
        <taxon>Lophotrochozoa</taxon>
        <taxon>Platyhelminthes</taxon>
        <taxon>Cestoda</taxon>
        <taxon>Eucestoda</taxon>
        <taxon>Cyclophyllidea</taxon>
        <taxon>Hymenolepididae</taxon>
        <taxon>Hymenolepis</taxon>
    </lineage>
</organism>
<dbReference type="InterPro" id="IPR036259">
    <property type="entry name" value="MFS_trans_sf"/>
</dbReference>
<evidence type="ECO:0000256" key="4">
    <source>
        <dbReference type="SAM" id="Phobius"/>
    </source>
</evidence>
<evidence type="ECO:0000256" key="1">
    <source>
        <dbReference type="ARBA" id="ARBA00022692"/>
    </source>
</evidence>
<evidence type="ECO:0000313" key="7">
    <source>
        <dbReference type="WBParaSite" id="HDID_0000580901-mRNA-1"/>
    </source>
</evidence>
<reference evidence="7" key="1">
    <citation type="submission" date="2017-02" db="UniProtKB">
        <authorList>
            <consortium name="WormBaseParasite"/>
        </authorList>
    </citation>
    <scope>IDENTIFICATION</scope>
</reference>